<keyword evidence="4 6" id="KW-1133">Transmembrane helix</keyword>
<gene>
    <name evidence="8" type="ORF">NR989_09490</name>
</gene>
<name>A0ABY8C8E6_9GAMM</name>
<sequence>MKFLKFMALLEGTSLLLLLFVAMPLKYQFGMPEYVSLVGRAHGGLFIAFNIVLFYHVFKGQISEVKGFLGFLASLIPFGTFYFKAKVLN</sequence>
<evidence type="ECO:0000256" key="2">
    <source>
        <dbReference type="ARBA" id="ARBA00022475"/>
    </source>
</evidence>
<evidence type="ECO:0000256" key="4">
    <source>
        <dbReference type="ARBA" id="ARBA00022989"/>
    </source>
</evidence>
<evidence type="ECO:0000256" key="1">
    <source>
        <dbReference type="ARBA" id="ARBA00004651"/>
    </source>
</evidence>
<feature type="domain" description="DUF3817" evidence="7">
    <location>
        <begin position="2"/>
        <end position="87"/>
    </location>
</feature>
<proteinExistence type="predicted"/>
<evidence type="ECO:0000259" key="7">
    <source>
        <dbReference type="Pfam" id="PF12823"/>
    </source>
</evidence>
<dbReference type="InterPro" id="IPR023845">
    <property type="entry name" value="DUF3817_TM"/>
</dbReference>
<dbReference type="Proteomes" id="UP001222275">
    <property type="component" value="Chromosome"/>
</dbReference>
<evidence type="ECO:0000256" key="3">
    <source>
        <dbReference type="ARBA" id="ARBA00022692"/>
    </source>
</evidence>
<keyword evidence="5 6" id="KW-0472">Membrane</keyword>
<evidence type="ECO:0000256" key="5">
    <source>
        <dbReference type="ARBA" id="ARBA00023136"/>
    </source>
</evidence>
<evidence type="ECO:0000313" key="9">
    <source>
        <dbReference type="Proteomes" id="UP001222275"/>
    </source>
</evidence>
<dbReference type="EMBL" id="CP102381">
    <property type="protein sequence ID" value="WEJ62240.1"/>
    <property type="molecule type" value="Genomic_DNA"/>
</dbReference>
<dbReference type="PANTHER" id="PTHR40077">
    <property type="entry name" value="MEMBRANE PROTEIN-RELATED"/>
    <property type="match status" value="1"/>
</dbReference>
<evidence type="ECO:0000256" key="6">
    <source>
        <dbReference type="SAM" id="Phobius"/>
    </source>
</evidence>
<accession>A0ABY8C8E6</accession>
<keyword evidence="2" id="KW-1003">Cell membrane</keyword>
<reference evidence="8 9" key="1">
    <citation type="submission" date="2022-06" db="EMBL/GenBank/DDBJ databases">
        <title>Thiomicrohabdus sp. nov, an obligately chemolithoautotrophic, sulfur-oxidizing bacterium isolated from beach of Guanyin Mountain. Amoy.</title>
        <authorList>
            <person name="Zhu H."/>
        </authorList>
    </citation>
    <scope>NUCLEOTIDE SEQUENCE [LARGE SCALE GENOMIC DNA]</scope>
    <source>
        <strain evidence="8 9">XGS-01</strain>
    </source>
</reference>
<organism evidence="8 9">
    <name type="scientific">Thiomicrorhabdus lithotrophica</name>
    <dbReference type="NCBI Taxonomy" id="2949997"/>
    <lineage>
        <taxon>Bacteria</taxon>
        <taxon>Pseudomonadati</taxon>
        <taxon>Pseudomonadota</taxon>
        <taxon>Gammaproteobacteria</taxon>
        <taxon>Thiotrichales</taxon>
        <taxon>Piscirickettsiaceae</taxon>
        <taxon>Thiomicrorhabdus</taxon>
    </lineage>
</organism>
<feature type="transmembrane region" description="Helical" evidence="6">
    <location>
        <begin position="34"/>
        <end position="55"/>
    </location>
</feature>
<evidence type="ECO:0000313" key="8">
    <source>
        <dbReference type="EMBL" id="WEJ62240.1"/>
    </source>
</evidence>
<comment type="subcellular location">
    <subcellularLocation>
        <location evidence="1">Cell membrane</location>
        <topology evidence="1">Multi-pass membrane protein</topology>
    </subcellularLocation>
</comment>
<dbReference type="RefSeq" id="WP_275594498.1">
    <property type="nucleotide sequence ID" value="NZ_CP102381.1"/>
</dbReference>
<keyword evidence="3 6" id="KW-0812">Transmembrane</keyword>
<protein>
    <submittedName>
        <fullName evidence="8">DUF3817 domain-containing protein</fullName>
    </submittedName>
</protein>
<dbReference type="PANTHER" id="PTHR40077:SF1">
    <property type="entry name" value="MEMBRANE PROTEIN"/>
    <property type="match status" value="1"/>
</dbReference>
<dbReference type="Pfam" id="PF12823">
    <property type="entry name" value="DUF3817"/>
    <property type="match status" value="1"/>
</dbReference>
<dbReference type="NCBIfam" id="TIGR03954">
    <property type="entry name" value="integ_memb_HG"/>
    <property type="match status" value="1"/>
</dbReference>
<feature type="transmembrane region" description="Helical" evidence="6">
    <location>
        <begin position="67"/>
        <end position="85"/>
    </location>
</feature>
<keyword evidence="9" id="KW-1185">Reference proteome</keyword>